<comment type="caution">
    <text evidence="2">The sequence shown here is derived from an EMBL/GenBank/DDBJ whole genome shotgun (WGS) entry which is preliminary data.</text>
</comment>
<dbReference type="Proteomes" id="UP000315010">
    <property type="component" value="Unassembled WGS sequence"/>
</dbReference>
<dbReference type="InterPro" id="IPR038607">
    <property type="entry name" value="PhoD-like_sf"/>
</dbReference>
<keyword evidence="3" id="KW-1185">Reference proteome</keyword>
<evidence type="ECO:0000259" key="1">
    <source>
        <dbReference type="Pfam" id="PF09423"/>
    </source>
</evidence>
<dbReference type="InterPro" id="IPR052900">
    <property type="entry name" value="Phospholipid_Metab_Enz"/>
</dbReference>
<dbReference type="EMBL" id="SJPJ01000001">
    <property type="protein sequence ID" value="TWT83298.1"/>
    <property type="molecule type" value="Genomic_DNA"/>
</dbReference>
<dbReference type="InterPro" id="IPR029052">
    <property type="entry name" value="Metallo-depent_PP-like"/>
</dbReference>
<dbReference type="SUPFAM" id="SSF56300">
    <property type="entry name" value="Metallo-dependent phosphatases"/>
    <property type="match status" value="1"/>
</dbReference>
<protein>
    <submittedName>
        <fullName evidence="2">PhoD-like phosphatase</fullName>
    </submittedName>
</protein>
<dbReference type="AlphaFoldDB" id="A0A5C5Z7T2"/>
<dbReference type="PANTHER" id="PTHR43606">
    <property type="entry name" value="PHOSPHATASE, PUTATIVE (AFU_ORTHOLOGUE AFUA_6G08710)-RELATED"/>
    <property type="match status" value="1"/>
</dbReference>
<dbReference type="OrthoDB" id="9761852at2"/>
<dbReference type="PANTHER" id="PTHR43606:SF2">
    <property type="entry name" value="ALKALINE PHOSPHATASE FAMILY PROTEIN (AFU_ORTHOLOGUE AFUA_5G03860)"/>
    <property type="match status" value="1"/>
</dbReference>
<dbReference type="Pfam" id="PF09423">
    <property type="entry name" value="PhoD"/>
    <property type="match status" value="1"/>
</dbReference>
<sequence length="744" mass="82616">MQHPKSFQCRFPLSSKLLISSDGTAFKRNHANSGVTAFCLIAALAFVSTGSLVRADFASDWKGSRQWVSPDTWAHPLYGWRTENGKLIASAAPKHLLHQLTHQITDPSKSFSTTTTLQFLSTDVEKPQKISAGFAFGVQGLMDDYRHVLSGTIRSHEAGIRMDGTLFIDNTLTKQKISATEPVTLILAVSGGHATLEAVCGDQKLSVESDLPLESIKGNLALHAHSPSPHSYKRQPIEVAFLKWSGEGPALSDHAEQTFGPILWSQYTLHKRTLKLNVQFAAIGTDDDQHATLTIDGKKLKSQIDPHSRTALFRLEDLDDTDDHPYAVSYRWQGTDYTWEGMVRKQPNGPLRLAAFSCDHGYAFPLSKLVDQVLQENPDIVFFAGDQIYELYGGLFLQRKPLNTAILDYLRKYYQFGWTWRHVLKDRPSIIIPDDHDVFQGNLWGHGGRVAPDGKQEAGGYVMPAAFVNMVQRTQTAHLPDSPDPKPAEQGIGVYFTTFNYSGIPFILLEDRKFKSGPSSVLPKNRRNLSPEDVDVPEAELLGTRQEALLARWADETKDAPARVVLSQTIFCKASTHSGQTLKRSRYDLDCNGWPHTPRNRALKLLANNPATIMVHGDQHFGILLRHGIEQHGDGPLAFMVPGTANGFPRAWWPESGEVTGNHMDRYGNKMTVIAAANPEKGSNTLQPRKTDHPDMTAFKKGSGHGLITIDSAAKTATFDMWRFPLDVPKQFDGFPQTIPLDGK</sequence>
<evidence type="ECO:0000313" key="3">
    <source>
        <dbReference type="Proteomes" id="UP000315010"/>
    </source>
</evidence>
<name>A0A5C5Z7T2_9BACT</name>
<accession>A0A5C5Z7T2</accession>
<reference evidence="2 3" key="1">
    <citation type="submission" date="2019-02" db="EMBL/GenBank/DDBJ databases">
        <title>Deep-cultivation of Planctomycetes and their phenomic and genomic characterization uncovers novel biology.</title>
        <authorList>
            <person name="Wiegand S."/>
            <person name="Jogler M."/>
            <person name="Boedeker C."/>
            <person name="Pinto D."/>
            <person name="Vollmers J."/>
            <person name="Rivas-Marin E."/>
            <person name="Kohn T."/>
            <person name="Peeters S.H."/>
            <person name="Heuer A."/>
            <person name="Rast P."/>
            <person name="Oberbeckmann S."/>
            <person name="Bunk B."/>
            <person name="Jeske O."/>
            <person name="Meyerdierks A."/>
            <person name="Storesund J.E."/>
            <person name="Kallscheuer N."/>
            <person name="Luecker S."/>
            <person name="Lage O.M."/>
            <person name="Pohl T."/>
            <person name="Merkel B.J."/>
            <person name="Hornburger P."/>
            <person name="Mueller R.-W."/>
            <person name="Bruemmer F."/>
            <person name="Labrenz M."/>
            <person name="Spormann A.M."/>
            <person name="Op Den Camp H."/>
            <person name="Overmann J."/>
            <person name="Amann R."/>
            <person name="Jetten M.S.M."/>
            <person name="Mascher T."/>
            <person name="Medema M.H."/>
            <person name="Devos D.P."/>
            <person name="Kaster A.-K."/>
            <person name="Ovreas L."/>
            <person name="Rohde M."/>
            <person name="Galperin M.Y."/>
            <person name="Jogler C."/>
        </authorList>
    </citation>
    <scope>NUCLEOTIDE SEQUENCE [LARGE SCALE GENOMIC DNA]</scope>
    <source>
        <strain evidence="2 3">CA13</strain>
    </source>
</reference>
<evidence type="ECO:0000313" key="2">
    <source>
        <dbReference type="EMBL" id="TWT83298.1"/>
    </source>
</evidence>
<gene>
    <name evidence="2" type="ORF">CA13_47630</name>
</gene>
<organism evidence="2 3">
    <name type="scientific">Novipirellula herctigrandis</name>
    <dbReference type="NCBI Taxonomy" id="2527986"/>
    <lineage>
        <taxon>Bacteria</taxon>
        <taxon>Pseudomonadati</taxon>
        <taxon>Planctomycetota</taxon>
        <taxon>Planctomycetia</taxon>
        <taxon>Pirellulales</taxon>
        <taxon>Pirellulaceae</taxon>
        <taxon>Novipirellula</taxon>
    </lineage>
</organism>
<proteinExistence type="predicted"/>
<feature type="domain" description="PhoD-like phosphatase metallophosphatase" evidence="1">
    <location>
        <begin position="353"/>
        <end position="622"/>
    </location>
</feature>
<dbReference type="InterPro" id="IPR018946">
    <property type="entry name" value="PhoD-like_MPP"/>
</dbReference>
<dbReference type="Gene3D" id="3.60.21.70">
    <property type="entry name" value="PhoD-like phosphatase"/>
    <property type="match status" value="1"/>
</dbReference>